<name>A0A8X6YMP9_9ARAC</name>
<protein>
    <submittedName>
        <fullName evidence="1">Uncharacterized protein</fullName>
    </submittedName>
</protein>
<accession>A0A8X6YMP9</accession>
<evidence type="ECO:0000313" key="2">
    <source>
        <dbReference type="Proteomes" id="UP000886998"/>
    </source>
</evidence>
<keyword evidence="2" id="KW-1185">Reference proteome</keyword>
<reference evidence="1" key="1">
    <citation type="submission" date="2020-08" db="EMBL/GenBank/DDBJ databases">
        <title>Multicomponent nature underlies the extraordinary mechanical properties of spider dragline silk.</title>
        <authorList>
            <person name="Kono N."/>
            <person name="Nakamura H."/>
            <person name="Mori M."/>
            <person name="Yoshida Y."/>
            <person name="Ohtoshi R."/>
            <person name="Malay A.D."/>
            <person name="Moran D.A.P."/>
            <person name="Tomita M."/>
            <person name="Numata K."/>
            <person name="Arakawa K."/>
        </authorList>
    </citation>
    <scope>NUCLEOTIDE SEQUENCE</scope>
</reference>
<gene>
    <name evidence="1" type="ORF">TNIN_205061</name>
</gene>
<comment type="caution">
    <text evidence="1">The sequence shown here is derived from an EMBL/GenBank/DDBJ whole genome shotgun (WGS) entry which is preliminary data.</text>
</comment>
<dbReference type="AlphaFoldDB" id="A0A8X6YMP9"/>
<dbReference type="EMBL" id="BMAV01021642">
    <property type="protein sequence ID" value="GFY75835.1"/>
    <property type="molecule type" value="Genomic_DNA"/>
</dbReference>
<sequence length="80" mass="8896">MPLPCNSRPHRRLGTPLGWSARRWLVGLQPWVGIEGLVSPATDALSGSHALPNRATVAHFHKLARERGFMKYSLARKELA</sequence>
<organism evidence="1 2">
    <name type="scientific">Trichonephila inaurata madagascariensis</name>
    <dbReference type="NCBI Taxonomy" id="2747483"/>
    <lineage>
        <taxon>Eukaryota</taxon>
        <taxon>Metazoa</taxon>
        <taxon>Ecdysozoa</taxon>
        <taxon>Arthropoda</taxon>
        <taxon>Chelicerata</taxon>
        <taxon>Arachnida</taxon>
        <taxon>Araneae</taxon>
        <taxon>Araneomorphae</taxon>
        <taxon>Entelegynae</taxon>
        <taxon>Araneoidea</taxon>
        <taxon>Nephilidae</taxon>
        <taxon>Trichonephila</taxon>
        <taxon>Trichonephila inaurata</taxon>
    </lineage>
</organism>
<dbReference type="OrthoDB" id="10355699at2759"/>
<dbReference type="Proteomes" id="UP000886998">
    <property type="component" value="Unassembled WGS sequence"/>
</dbReference>
<evidence type="ECO:0000313" key="1">
    <source>
        <dbReference type="EMBL" id="GFY75835.1"/>
    </source>
</evidence>
<proteinExistence type="predicted"/>